<name>A0A545V838_9HYPO</name>
<dbReference type="Proteomes" id="UP000315783">
    <property type="component" value="Unassembled WGS sequence"/>
</dbReference>
<evidence type="ECO:0000313" key="1">
    <source>
        <dbReference type="EMBL" id="TQV97878.1"/>
    </source>
</evidence>
<accession>A0A545V838</accession>
<dbReference type="EMBL" id="SPUK01000004">
    <property type="protein sequence ID" value="TQV97878.1"/>
    <property type="molecule type" value="Genomic_DNA"/>
</dbReference>
<organism evidence="1 2">
    <name type="scientific">Cordyceps javanica</name>
    <dbReference type="NCBI Taxonomy" id="43265"/>
    <lineage>
        <taxon>Eukaryota</taxon>
        <taxon>Fungi</taxon>
        <taxon>Dikarya</taxon>
        <taxon>Ascomycota</taxon>
        <taxon>Pezizomycotina</taxon>
        <taxon>Sordariomycetes</taxon>
        <taxon>Hypocreomycetidae</taxon>
        <taxon>Hypocreales</taxon>
        <taxon>Cordycipitaceae</taxon>
        <taxon>Cordyceps</taxon>
    </lineage>
</organism>
<keyword evidence="2" id="KW-1185">Reference proteome</keyword>
<dbReference type="AlphaFoldDB" id="A0A545V838"/>
<gene>
    <name evidence="1" type="ORF">IF1G_03621</name>
</gene>
<protein>
    <submittedName>
        <fullName evidence="1">Uncharacterized protein</fullName>
    </submittedName>
</protein>
<evidence type="ECO:0000313" key="2">
    <source>
        <dbReference type="Proteomes" id="UP000315783"/>
    </source>
</evidence>
<proteinExistence type="predicted"/>
<sequence>MVTTPIIMVRQPATVNFTLQPFITSPLLIYNFKLAPAVYERSDNFCEGRIDT</sequence>
<comment type="caution">
    <text evidence="1">The sequence shown here is derived from an EMBL/GenBank/DDBJ whole genome shotgun (WGS) entry which is preliminary data.</text>
</comment>
<reference evidence="1 2" key="1">
    <citation type="journal article" date="2019" name="Appl. Microbiol. Biotechnol.">
        <title>Genome sequence of Isaria javanica and comparative genome analysis insights into family S53 peptidase evolution in fungal entomopathogens.</title>
        <authorList>
            <person name="Lin R."/>
            <person name="Zhang X."/>
            <person name="Xin B."/>
            <person name="Zou M."/>
            <person name="Gao Y."/>
            <person name="Qin F."/>
            <person name="Hu Q."/>
            <person name="Xie B."/>
            <person name="Cheng X."/>
        </authorList>
    </citation>
    <scope>NUCLEOTIDE SEQUENCE [LARGE SCALE GENOMIC DNA]</scope>
    <source>
        <strain evidence="1 2">IJ1G</strain>
    </source>
</reference>